<organism evidence="5 6">
    <name type="scientific">Caballeronia sordidicola</name>
    <name type="common">Burkholderia sordidicola</name>
    <dbReference type="NCBI Taxonomy" id="196367"/>
    <lineage>
        <taxon>Bacteria</taxon>
        <taxon>Pseudomonadati</taxon>
        <taxon>Pseudomonadota</taxon>
        <taxon>Betaproteobacteria</taxon>
        <taxon>Burkholderiales</taxon>
        <taxon>Burkholderiaceae</taxon>
        <taxon>Caballeronia</taxon>
    </lineage>
</organism>
<protein>
    <submittedName>
        <fullName evidence="5">LPS glycosyltransferase</fullName>
    </submittedName>
</protein>
<dbReference type="InterPro" id="IPR002654">
    <property type="entry name" value="Glyco_trans_25"/>
</dbReference>
<evidence type="ECO:0000256" key="1">
    <source>
        <dbReference type="ARBA" id="ARBA00005068"/>
    </source>
</evidence>
<sequence>MAAVVSYVCISLADATERRALMAEQFQQHGLDVQFFNGIRVRDPSFDVSATEVASRMRRYGRPLTNGEIGCYLSHREIWKQLLNSDDKAWCVLEDDIRLHHGFAATVEELVTHDDHWDVVRLMGLNRRKRIPCVTMPSGIQLMWMDRQPVGTQCYVISRAGAATLLKHTASIVHAIDTAIDRHWEHKLRLYVTEPEYVSTLDLESTLGIRTGVTSLSMKIKEKFFRRVDKFAAARYNAKHRPRRATAIGRVQEQASSPYQLPTETEPT</sequence>
<dbReference type="OrthoDB" id="119742at2"/>
<gene>
    <name evidence="5" type="ORF">AWB64_00540</name>
</gene>
<accession>A0A158EZ07</accession>
<comment type="pathway">
    <text evidence="2">Glycan metabolism; lacto-N-neotetraose biosynthesis.</text>
</comment>
<name>A0A158EZ07_CABSO</name>
<evidence type="ECO:0000259" key="4">
    <source>
        <dbReference type="Pfam" id="PF01755"/>
    </source>
</evidence>
<feature type="domain" description="Glycosyl transferase family 25" evidence="4">
    <location>
        <begin position="9"/>
        <end position="179"/>
    </location>
</feature>
<comment type="pathway">
    <text evidence="1">Bacterial outer membrane biogenesis; lipooligosaccharide biosynthesis.</text>
</comment>
<keyword evidence="5" id="KW-0808">Transferase</keyword>
<dbReference type="Pfam" id="PF01755">
    <property type="entry name" value="Glyco_transf_25"/>
    <property type="match status" value="1"/>
</dbReference>
<dbReference type="CDD" id="cd06532">
    <property type="entry name" value="Glyco_transf_25"/>
    <property type="match status" value="1"/>
</dbReference>
<dbReference type="Proteomes" id="UP000054893">
    <property type="component" value="Unassembled WGS sequence"/>
</dbReference>
<keyword evidence="3" id="KW-0448">Lipopolysaccharide biosynthesis</keyword>
<evidence type="ECO:0000256" key="2">
    <source>
        <dbReference type="ARBA" id="ARBA00005222"/>
    </source>
</evidence>
<evidence type="ECO:0000313" key="6">
    <source>
        <dbReference type="Proteomes" id="UP000054893"/>
    </source>
</evidence>
<dbReference type="AlphaFoldDB" id="A0A158EZ07"/>
<dbReference type="UniPathway" id="UPA00501"/>
<reference evidence="5 6" key="1">
    <citation type="submission" date="2016-01" db="EMBL/GenBank/DDBJ databases">
        <authorList>
            <person name="Oliw E.H."/>
        </authorList>
    </citation>
    <scope>NUCLEOTIDE SEQUENCE [LARGE SCALE GENOMIC DNA]</scope>
    <source>
        <strain evidence="5">LMG 22029</strain>
    </source>
</reference>
<dbReference type="EMBL" id="FCOC02000001">
    <property type="protein sequence ID" value="SAL12665.1"/>
    <property type="molecule type" value="Genomic_DNA"/>
</dbReference>
<evidence type="ECO:0000313" key="5">
    <source>
        <dbReference type="EMBL" id="SAL12665.1"/>
    </source>
</evidence>
<dbReference type="GO" id="GO:0009103">
    <property type="term" value="P:lipopolysaccharide biosynthetic process"/>
    <property type="evidence" value="ECO:0007669"/>
    <property type="project" value="UniProtKB-KW"/>
</dbReference>
<dbReference type="GO" id="GO:0016740">
    <property type="term" value="F:transferase activity"/>
    <property type="evidence" value="ECO:0007669"/>
    <property type="project" value="UniProtKB-KW"/>
</dbReference>
<dbReference type="UniPathway" id="UPA00820"/>
<evidence type="ECO:0000256" key="3">
    <source>
        <dbReference type="ARBA" id="ARBA00022985"/>
    </source>
</evidence>
<dbReference type="RefSeq" id="WP_060817035.1">
    <property type="nucleotide sequence ID" value="NZ_FCOC02000001.1"/>
</dbReference>
<proteinExistence type="predicted"/>